<dbReference type="InterPro" id="IPR000008">
    <property type="entry name" value="C2_dom"/>
</dbReference>
<keyword evidence="3" id="KW-1185">Reference proteome</keyword>
<dbReference type="InParanoid" id="A0A1Z5JTG0"/>
<dbReference type="InterPro" id="IPR035892">
    <property type="entry name" value="C2_domain_sf"/>
</dbReference>
<dbReference type="Proteomes" id="UP000198406">
    <property type="component" value="Unassembled WGS sequence"/>
</dbReference>
<dbReference type="AlphaFoldDB" id="A0A1Z5JTG0"/>
<name>A0A1Z5JTG0_FISSO</name>
<dbReference type="Gene3D" id="2.60.60.30">
    <property type="entry name" value="sav2460 like domains"/>
    <property type="match status" value="2"/>
</dbReference>
<dbReference type="SUPFAM" id="SSF49562">
    <property type="entry name" value="C2 domain (Calcium/lipid-binding domain, CaLB)"/>
    <property type="match status" value="1"/>
</dbReference>
<gene>
    <name evidence="2" type="ORF">FisN_6Lh459</name>
</gene>
<protein>
    <recommendedName>
        <fullName evidence="1">C2 domain-containing protein</fullName>
    </recommendedName>
</protein>
<dbReference type="InterPro" id="IPR051324">
    <property type="entry name" value="Stress/Tellurium_Resist"/>
</dbReference>
<dbReference type="Gene3D" id="2.60.40.150">
    <property type="entry name" value="C2 domain"/>
    <property type="match status" value="1"/>
</dbReference>
<evidence type="ECO:0000313" key="3">
    <source>
        <dbReference type="Proteomes" id="UP000198406"/>
    </source>
</evidence>
<sequence length="600" mass="66467">MHSFGVSATYELVQAGVPVNNKLENTIPVEKDANESIRSTELSFESPSFGLQASQSSLSSFHSQESSAIPFHNHGQAMTSIMSSATLTVTVSQARGLVSLDRNIFGKMKSAEPLVELYLGGKSCGKTGPARRSSNPVWKENEIFCEIGGDMAKELVQRSEKLELRIYDRQISKETFMGAIMLTLPKEEVSCWYTVAARSEQAREFYCAGATGQIEVKVQMTAKFYPVLMPGHVFVLRQHSKIALDLSWRSGPCLETSFVATDLDNGFILWDESVYFANRTNPNRSIVFPERLELPGQPTIDTVVIDLDNVPMNVGTLCLVMTARDNSFSGIESLEIRCKDAITGQGVGRFVPQLTPSDTSVVLLRISRAKNRNTWDLEVMATGYQGFREFGSMQPEIQVIAQGSATRISRRAERTALMRSGESIRIEDYAAPLPENLSIGLYWKVANGENVLPLALLMDKDTHLLDVVHRQNSQSEDLSVAYVEDRFQVALPRAVTDVHYICFSLGPYLGEQADHILSAAFNMLNSADGTEIVRCTFPDFDTFPTRTVTVGCLFRSGASWEFALLGLSSCDLTIDDCTRTLQNCMIEKHLGHLSSLMTYS</sequence>
<comment type="caution">
    <text evidence="2">The sequence shown here is derived from an EMBL/GenBank/DDBJ whole genome shotgun (WGS) entry which is preliminary data.</text>
</comment>
<organism evidence="2 3">
    <name type="scientific">Fistulifera solaris</name>
    <name type="common">Oleaginous diatom</name>
    <dbReference type="NCBI Taxonomy" id="1519565"/>
    <lineage>
        <taxon>Eukaryota</taxon>
        <taxon>Sar</taxon>
        <taxon>Stramenopiles</taxon>
        <taxon>Ochrophyta</taxon>
        <taxon>Bacillariophyta</taxon>
        <taxon>Bacillariophyceae</taxon>
        <taxon>Bacillariophycidae</taxon>
        <taxon>Naviculales</taxon>
        <taxon>Naviculaceae</taxon>
        <taxon>Fistulifera</taxon>
    </lineage>
</organism>
<reference evidence="2 3" key="1">
    <citation type="journal article" date="2015" name="Plant Cell">
        <title>Oil accumulation by the oleaginous diatom Fistulifera solaris as revealed by the genome and transcriptome.</title>
        <authorList>
            <person name="Tanaka T."/>
            <person name="Maeda Y."/>
            <person name="Veluchamy A."/>
            <person name="Tanaka M."/>
            <person name="Abida H."/>
            <person name="Marechal E."/>
            <person name="Bowler C."/>
            <person name="Muto M."/>
            <person name="Sunaga Y."/>
            <person name="Tanaka M."/>
            <person name="Yoshino T."/>
            <person name="Taniguchi T."/>
            <person name="Fukuda Y."/>
            <person name="Nemoto M."/>
            <person name="Matsumoto M."/>
            <person name="Wong P.S."/>
            <person name="Aburatani S."/>
            <person name="Fujibuchi W."/>
        </authorList>
    </citation>
    <scope>NUCLEOTIDE SEQUENCE [LARGE SCALE GENOMIC DNA]</scope>
    <source>
        <strain evidence="2 3">JPCC DA0580</strain>
    </source>
</reference>
<dbReference type="OrthoDB" id="47270at2759"/>
<dbReference type="SMART" id="SM00239">
    <property type="entry name" value="C2"/>
    <property type="match status" value="1"/>
</dbReference>
<dbReference type="Pfam" id="PF00168">
    <property type="entry name" value="C2"/>
    <property type="match status" value="1"/>
</dbReference>
<dbReference type="PROSITE" id="PS50004">
    <property type="entry name" value="C2"/>
    <property type="match status" value="1"/>
</dbReference>
<dbReference type="InterPro" id="IPR003325">
    <property type="entry name" value="TerD"/>
</dbReference>
<accession>A0A1Z5JTG0</accession>
<dbReference type="PANTHER" id="PTHR32097">
    <property type="entry name" value="CAMP-BINDING PROTEIN 1-RELATED"/>
    <property type="match status" value="1"/>
</dbReference>
<dbReference type="CDD" id="cd00030">
    <property type="entry name" value="C2"/>
    <property type="match status" value="1"/>
</dbReference>
<dbReference type="Pfam" id="PF02342">
    <property type="entry name" value="TerD"/>
    <property type="match status" value="1"/>
</dbReference>
<dbReference type="EMBL" id="BDSP01000113">
    <property type="protein sequence ID" value="GAX17156.1"/>
    <property type="molecule type" value="Genomic_DNA"/>
</dbReference>
<dbReference type="PANTHER" id="PTHR32097:SF17">
    <property type="entry name" value="CAMP-BINDING PROTEIN 1-RELATED"/>
    <property type="match status" value="1"/>
</dbReference>
<proteinExistence type="predicted"/>
<evidence type="ECO:0000313" key="2">
    <source>
        <dbReference type="EMBL" id="GAX17156.1"/>
    </source>
</evidence>
<evidence type="ECO:0000259" key="1">
    <source>
        <dbReference type="PROSITE" id="PS50004"/>
    </source>
</evidence>
<feature type="domain" description="C2" evidence="1">
    <location>
        <begin position="65"/>
        <end position="197"/>
    </location>
</feature>